<accession>A0A5M3MS82</accession>
<dbReference type="InterPro" id="IPR015943">
    <property type="entry name" value="WD40/YVTN_repeat-like_dom_sf"/>
</dbReference>
<evidence type="ECO:0000313" key="2">
    <source>
        <dbReference type="Proteomes" id="UP000053558"/>
    </source>
</evidence>
<dbReference type="SUPFAM" id="SSF82171">
    <property type="entry name" value="DPP6 N-terminal domain-like"/>
    <property type="match status" value="1"/>
</dbReference>
<sequence length="962" mass="108202">MLRGDAEHVWGDIHHLYSSIIDEIDPVTRAKGTKYLSLIMDLAEPLALSDLNQLFADHVHHYLVPFSALTMRTLLKRDICGLKDPSLLHEEIPDFAQRREGIPWALRYACHYWVHHLQHVSPDDEVQEQLLDFLQRRVLLAVEVYAVLGELGLGVNLLRTARRLVTAWPKDSFSSKEDVIALLYDSWRLTLDFFDPISSSALHVYESALPFSPAKSKIRQVYDHLLQSATVFTIEEGLDEEWNCVTRMISVDAKDLEFTATLSPDGSEVAAITPSSVHVWGTATGVLLASLPLGQPCLIRGGIAHSGSHIAFYQSSSALCHVWQPSHGTVISFGGDREAGHSMLMPFIGCVSFSHNEARLACLWGGADNLHQEVTVYDVITRQQLSNVSLGGFSQQPQRSILPFNRDRDWLRFKIRSTTIDFSHEGDCLMVHFMGSTLIFDPVTGREMLRRECCGKNHVVENFVLLFFGPEDAYIFHSSSYLPSRDLPQFRFHHSILPASRNYGRKLLSALPWSVQREASSSLGREEAGMADQPQTVPDSASRRACKIKRIKSGKGQTPSESSPFEVIYILGRDVGATMDGHTVAFCGATRTSWRTPGSDCVGMICEKSDIWLLDLIQAAHQPTFHLSSSDPYLENGYSFACTSELEDWKAYKCLDTENRYLIVDYKSSDGKKGTEILSETYVDEVITALSQSGNYFAIAGRSGSSKGTKVQIWDLAVEPTPVRCNWNGKRCTHIRFSSDSELIAILGTLEDGSYGVVTYSFSDDGLLRTGSISLHPQFWPKNSNRCAIASVGQDFVHLWARPTIDGTLVYLLRWKVATTEIATVAEVPHTGLYSFYPAISPCFERIYSKSRDSSIVMKLNAALENKAAQSEKWLYDVDEEHNPNIYYDALSWSDLCLGTDGWLRKRQRRLCWLPARYRPMSDQEGHYLRLVIYSGTVTFLGLKNNKRLTMRLLNTKIEYLN</sequence>
<dbReference type="KEGG" id="cput:CONPUDRAFT_73142"/>
<evidence type="ECO:0008006" key="3">
    <source>
        <dbReference type="Google" id="ProtNLM"/>
    </source>
</evidence>
<dbReference type="Proteomes" id="UP000053558">
    <property type="component" value="Unassembled WGS sequence"/>
</dbReference>
<dbReference type="RefSeq" id="XP_007768321.1">
    <property type="nucleotide sequence ID" value="XM_007770131.1"/>
</dbReference>
<keyword evidence="2" id="KW-1185">Reference proteome</keyword>
<protein>
    <recommendedName>
        <fullName evidence="3">WD40 repeat-like protein</fullName>
    </recommendedName>
</protein>
<comment type="caution">
    <text evidence="1">The sequence shown here is derived from an EMBL/GenBank/DDBJ whole genome shotgun (WGS) entry which is preliminary data.</text>
</comment>
<dbReference type="GeneID" id="19209084"/>
<dbReference type="Gene3D" id="2.130.10.10">
    <property type="entry name" value="YVTN repeat-like/Quinoprotein amine dehydrogenase"/>
    <property type="match status" value="1"/>
</dbReference>
<reference evidence="2" key="1">
    <citation type="journal article" date="2012" name="Science">
        <title>The Paleozoic origin of enzymatic lignin decomposition reconstructed from 31 fungal genomes.</title>
        <authorList>
            <person name="Floudas D."/>
            <person name="Binder M."/>
            <person name="Riley R."/>
            <person name="Barry K."/>
            <person name="Blanchette R.A."/>
            <person name="Henrissat B."/>
            <person name="Martinez A.T."/>
            <person name="Otillar R."/>
            <person name="Spatafora J.W."/>
            <person name="Yadav J.S."/>
            <person name="Aerts A."/>
            <person name="Benoit I."/>
            <person name="Boyd A."/>
            <person name="Carlson A."/>
            <person name="Copeland A."/>
            <person name="Coutinho P.M."/>
            <person name="de Vries R.P."/>
            <person name="Ferreira P."/>
            <person name="Findley K."/>
            <person name="Foster B."/>
            <person name="Gaskell J."/>
            <person name="Glotzer D."/>
            <person name="Gorecki P."/>
            <person name="Heitman J."/>
            <person name="Hesse C."/>
            <person name="Hori C."/>
            <person name="Igarashi K."/>
            <person name="Jurgens J.A."/>
            <person name="Kallen N."/>
            <person name="Kersten P."/>
            <person name="Kohler A."/>
            <person name="Kuees U."/>
            <person name="Kumar T.K.A."/>
            <person name="Kuo A."/>
            <person name="LaButti K."/>
            <person name="Larrondo L.F."/>
            <person name="Lindquist E."/>
            <person name="Ling A."/>
            <person name="Lombard V."/>
            <person name="Lucas S."/>
            <person name="Lundell T."/>
            <person name="Martin R."/>
            <person name="McLaughlin D.J."/>
            <person name="Morgenstern I."/>
            <person name="Morin E."/>
            <person name="Murat C."/>
            <person name="Nagy L.G."/>
            <person name="Nolan M."/>
            <person name="Ohm R.A."/>
            <person name="Patyshakuliyeva A."/>
            <person name="Rokas A."/>
            <person name="Ruiz-Duenas F.J."/>
            <person name="Sabat G."/>
            <person name="Salamov A."/>
            <person name="Samejima M."/>
            <person name="Schmutz J."/>
            <person name="Slot J.C."/>
            <person name="St John F."/>
            <person name="Stenlid J."/>
            <person name="Sun H."/>
            <person name="Sun S."/>
            <person name="Syed K."/>
            <person name="Tsang A."/>
            <person name="Wiebenga A."/>
            <person name="Young D."/>
            <person name="Pisabarro A."/>
            <person name="Eastwood D.C."/>
            <person name="Martin F."/>
            <person name="Cullen D."/>
            <person name="Grigoriev I.V."/>
            <person name="Hibbett D.S."/>
        </authorList>
    </citation>
    <scope>NUCLEOTIDE SEQUENCE [LARGE SCALE GENOMIC DNA]</scope>
    <source>
        <strain evidence="2">RWD-64-598 SS2</strain>
    </source>
</reference>
<gene>
    <name evidence="1" type="ORF">CONPUDRAFT_73142</name>
</gene>
<organism evidence="1 2">
    <name type="scientific">Coniophora puteana (strain RWD-64-598)</name>
    <name type="common">Brown rot fungus</name>
    <dbReference type="NCBI Taxonomy" id="741705"/>
    <lineage>
        <taxon>Eukaryota</taxon>
        <taxon>Fungi</taxon>
        <taxon>Dikarya</taxon>
        <taxon>Basidiomycota</taxon>
        <taxon>Agaricomycotina</taxon>
        <taxon>Agaricomycetes</taxon>
        <taxon>Agaricomycetidae</taxon>
        <taxon>Boletales</taxon>
        <taxon>Coniophorineae</taxon>
        <taxon>Coniophoraceae</taxon>
        <taxon>Coniophora</taxon>
    </lineage>
</organism>
<name>A0A5M3MS82_CONPW</name>
<dbReference type="AlphaFoldDB" id="A0A5M3MS82"/>
<evidence type="ECO:0000313" key="1">
    <source>
        <dbReference type="EMBL" id="EIW81401.1"/>
    </source>
</evidence>
<proteinExistence type="predicted"/>
<dbReference type="EMBL" id="JH711578">
    <property type="protein sequence ID" value="EIW81401.1"/>
    <property type="molecule type" value="Genomic_DNA"/>
</dbReference>